<feature type="region of interest" description="Disordered" evidence="1">
    <location>
        <begin position="104"/>
        <end position="130"/>
    </location>
</feature>
<dbReference type="Proteomes" id="UP000515151">
    <property type="component" value="Chromosome 3"/>
</dbReference>
<reference evidence="3" key="1">
    <citation type="journal article" date="2017" name="Plant J.">
        <title>The pomegranate (Punica granatum L.) genome and the genomics of punicalagin biosynthesis.</title>
        <authorList>
            <person name="Qin G."/>
            <person name="Xu C."/>
            <person name="Ming R."/>
            <person name="Tang H."/>
            <person name="Guyot R."/>
            <person name="Kramer E.M."/>
            <person name="Hu Y."/>
            <person name="Yi X."/>
            <person name="Qi Y."/>
            <person name="Xu X."/>
            <person name="Gao Z."/>
            <person name="Pan H."/>
            <person name="Jian J."/>
            <person name="Tian Y."/>
            <person name="Yue Z."/>
            <person name="Xu Y."/>
        </authorList>
    </citation>
    <scope>NUCLEOTIDE SEQUENCE [LARGE SCALE GENOMIC DNA]</scope>
    <source>
        <strain evidence="3">cv. Dabenzi</strain>
    </source>
</reference>
<dbReference type="GO" id="GO:0000124">
    <property type="term" value="C:SAGA complex"/>
    <property type="evidence" value="ECO:0007669"/>
    <property type="project" value="TreeGrafter"/>
</dbReference>
<reference evidence="2" key="2">
    <citation type="submission" date="2017-06" db="EMBL/GenBank/DDBJ databases">
        <title>The pomegranate genome and the genomics of punicalagin biosynthesis.</title>
        <authorList>
            <person name="Xu C."/>
        </authorList>
    </citation>
    <scope>NUCLEOTIDE SEQUENCE [LARGE SCALE GENOMIC DNA]</scope>
    <source>
        <tissue evidence="2">Fresh leaf</tissue>
    </source>
</reference>
<dbReference type="Proteomes" id="UP000197138">
    <property type="component" value="Unassembled WGS sequence"/>
</dbReference>
<evidence type="ECO:0000313" key="4">
    <source>
        <dbReference type="Proteomes" id="UP000515151"/>
    </source>
</evidence>
<dbReference type="GO" id="GO:0003713">
    <property type="term" value="F:transcription coactivator activity"/>
    <property type="evidence" value="ECO:0007669"/>
    <property type="project" value="TreeGrafter"/>
</dbReference>
<dbReference type="PANTHER" id="PTHR21277">
    <property type="entry name" value="TRANSCRIPTIONAL ADAPTER 1"/>
    <property type="match status" value="1"/>
</dbReference>
<dbReference type="Pfam" id="PF12767">
    <property type="entry name" value="SAGA-Tad1"/>
    <property type="match status" value="1"/>
</dbReference>
<feature type="compositionally biased region" description="Basic and acidic residues" evidence="1">
    <location>
        <begin position="121"/>
        <end position="130"/>
    </location>
</feature>
<sequence length="344" mass="39130">MEFAERMTPRLCTRADTLELKSEIERRLGQWNADKYFSLLARFLSLKLQKREFDRLCIATIGKENVMLHNHLIRSIIKNARIPKTKTAPLENKKEDSKIARVSNGLCRDIPRSPQKGRTPSLRDRKFKDRGLPFLGPHRKDYTVKCNNSTIKLQEQHSAIELLSPGSRPPSSEEDGEEVVQSLGNSSFCNWKPIRAPMVIPNVINTRPGRAKVSFSDSGFLPSTGTFRDMLERRLEGLKVSIDCADLLNRGLDIFLKGLMRPCLMLASSRARNKYKGRESRQSLIGLNSDVPIGCIEKPKRLISASIVDFRVAVESNPTLLGKDWPIQLEKVCLRESEERIEVY</sequence>
<dbReference type="PANTHER" id="PTHR21277:SF29">
    <property type="entry name" value="TRANSCRIPTIONAL REGULATOR OF RNA POLII, SAGA, SUBUNIT"/>
    <property type="match status" value="1"/>
</dbReference>
<organism evidence="2 3">
    <name type="scientific">Punica granatum</name>
    <name type="common">Pomegranate</name>
    <dbReference type="NCBI Taxonomy" id="22663"/>
    <lineage>
        <taxon>Eukaryota</taxon>
        <taxon>Viridiplantae</taxon>
        <taxon>Streptophyta</taxon>
        <taxon>Embryophyta</taxon>
        <taxon>Tracheophyta</taxon>
        <taxon>Spermatophyta</taxon>
        <taxon>Magnoliopsida</taxon>
        <taxon>eudicotyledons</taxon>
        <taxon>Gunneridae</taxon>
        <taxon>Pentapetalae</taxon>
        <taxon>rosids</taxon>
        <taxon>malvids</taxon>
        <taxon>Myrtales</taxon>
        <taxon>Lythraceae</taxon>
        <taxon>Punica</taxon>
    </lineage>
</organism>
<evidence type="ECO:0000313" key="3">
    <source>
        <dbReference type="Proteomes" id="UP000197138"/>
    </source>
</evidence>
<keyword evidence="4" id="KW-1185">Reference proteome</keyword>
<gene>
    <name evidence="5" type="primary">LOC116198600</name>
    <name evidence="2" type="ORF">CDL15_Pgr017169</name>
</gene>
<dbReference type="GeneID" id="116198600"/>
<reference evidence="5" key="4">
    <citation type="submission" date="2025-04" db="UniProtKB">
        <authorList>
            <consortium name="RefSeq"/>
        </authorList>
    </citation>
    <scope>IDENTIFICATION</scope>
    <source>
        <tissue evidence="5">Leaf</tissue>
    </source>
</reference>
<dbReference type="InterPro" id="IPR024738">
    <property type="entry name" value="Hfi1/Tada1"/>
</dbReference>
<evidence type="ECO:0000313" key="2">
    <source>
        <dbReference type="EMBL" id="OWM65672.1"/>
    </source>
</evidence>
<dbReference type="OrthoDB" id="10264870at2759"/>
<evidence type="ECO:0000313" key="5">
    <source>
        <dbReference type="RefSeq" id="XP_031384645.1"/>
    </source>
</evidence>
<reference evidence="4" key="3">
    <citation type="journal article" date="2020" name="Plant Biotechnol. J.">
        <title>The pomegranate (Punica granatum L.) draft genome dissects genetic divergence between soft- and hard-seeded cultivars.</title>
        <authorList>
            <person name="Luo X."/>
            <person name="Li H."/>
            <person name="Wu Z."/>
            <person name="Yao W."/>
            <person name="Zhao P."/>
            <person name="Cao D."/>
            <person name="Yu H."/>
            <person name="Li K."/>
            <person name="Poudel K."/>
            <person name="Zhao D."/>
            <person name="Zhang F."/>
            <person name="Xia X."/>
            <person name="Chen L."/>
            <person name="Wang Q."/>
            <person name="Jing D."/>
            <person name="Cao S."/>
        </authorList>
    </citation>
    <scope>NUCLEOTIDE SEQUENCE [LARGE SCALE GENOMIC DNA]</scope>
</reference>
<protein>
    <submittedName>
        <fullName evidence="5">Uncharacterized protein LOC116198600</fullName>
    </submittedName>
</protein>
<name>A0A218W0N0_PUNGR</name>
<evidence type="ECO:0000256" key="1">
    <source>
        <dbReference type="SAM" id="MobiDB-lite"/>
    </source>
</evidence>
<proteinExistence type="predicted"/>
<dbReference type="EMBL" id="MTKT01005569">
    <property type="protein sequence ID" value="OWM65672.1"/>
    <property type="molecule type" value="Genomic_DNA"/>
</dbReference>
<accession>A0A218W0N0</accession>
<dbReference type="GO" id="GO:0006357">
    <property type="term" value="P:regulation of transcription by RNA polymerase II"/>
    <property type="evidence" value="ECO:0007669"/>
    <property type="project" value="TreeGrafter"/>
</dbReference>
<dbReference type="AlphaFoldDB" id="A0A218W0N0"/>
<dbReference type="RefSeq" id="XP_031384645.1">
    <property type="nucleotide sequence ID" value="XM_031528785.1"/>
</dbReference>